<dbReference type="EMBL" id="JALBUT010000006">
    <property type="protein sequence ID" value="MDX8415754.1"/>
    <property type="molecule type" value="Genomic_DNA"/>
</dbReference>
<dbReference type="RefSeq" id="WP_370397202.1">
    <property type="nucleotide sequence ID" value="NZ_JALBUT010000006.1"/>
</dbReference>
<evidence type="ECO:0000313" key="3">
    <source>
        <dbReference type="Proteomes" id="UP001275932"/>
    </source>
</evidence>
<protein>
    <recommendedName>
        <fullName evidence="4">Periplasmic binding protein domain-containing protein</fullName>
    </recommendedName>
</protein>
<organism evidence="2 3">
    <name type="scientific">Intestinicryptomonas porci</name>
    <dbReference type="NCBI Taxonomy" id="2926320"/>
    <lineage>
        <taxon>Bacteria</taxon>
        <taxon>Pseudomonadati</taxon>
        <taxon>Verrucomicrobiota</taxon>
        <taxon>Opitutia</taxon>
        <taxon>Opitutales</taxon>
        <taxon>Intestinicryptomonaceae</taxon>
        <taxon>Intestinicryptomonas</taxon>
    </lineage>
</organism>
<dbReference type="Proteomes" id="UP001275932">
    <property type="component" value="Unassembled WGS sequence"/>
</dbReference>
<keyword evidence="1" id="KW-0732">Signal</keyword>
<dbReference type="SUPFAM" id="SSF53822">
    <property type="entry name" value="Periplasmic binding protein-like I"/>
    <property type="match status" value="1"/>
</dbReference>
<proteinExistence type="predicted"/>
<feature type="signal peptide" evidence="1">
    <location>
        <begin position="1"/>
        <end position="21"/>
    </location>
</feature>
<dbReference type="InterPro" id="IPR028082">
    <property type="entry name" value="Peripla_BP_I"/>
</dbReference>
<name>A0ABU4WK11_9BACT</name>
<evidence type="ECO:0008006" key="4">
    <source>
        <dbReference type="Google" id="ProtNLM"/>
    </source>
</evidence>
<comment type="caution">
    <text evidence="2">The sequence shown here is derived from an EMBL/GenBank/DDBJ whole genome shotgun (WGS) entry which is preliminary data.</text>
</comment>
<feature type="chain" id="PRO_5046198590" description="Periplasmic binding protein domain-containing protein" evidence="1">
    <location>
        <begin position="22"/>
        <end position="327"/>
    </location>
</feature>
<evidence type="ECO:0000256" key="1">
    <source>
        <dbReference type="SAM" id="SignalP"/>
    </source>
</evidence>
<accession>A0ABU4WK11</accession>
<sequence length="327" mass="36631">MFKKLIFAITVFALAQICANAEPLPAKNIVFLANNHESMVQNAISNGAREAFKDLGARYNTEFAIKNITPLTADSTGIENQADILSSALQSSENIGAIVIPNLSKNEKLSEAINALAEKEKPVALISTDIPESKRIFFVESDTSAIVKTILDEINPHLRENNFKLLVIYSGKEDIFNAPEPKPSMVSQKALLDAFKGKPYVQYASSVYFSEFAKKFQQEIEDLDNYGIIFLSASPLINSVPIKRDSDRDFIIVMSLRPHLGQYLRNKEISMCIGGDYFGYGYLSAIAVAEKYFEDKNPPKDKRILAPIKYKVYQTSDFDKNWNALFK</sequence>
<reference evidence="2 3" key="1">
    <citation type="submission" date="2022-03" db="EMBL/GenBank/DDBJ databases">
        <title>Novel taxa within the pig intestine.</title>
        <authorList>
            <person name="Wylensek D."/>
            <person name="Bishof K."/>
            <person name="Afrizal A."/>
            <person name="Clavel T."/>
        </authorList>
    </citation>
    <scope>NUCLEOTIDE SEQUENCE [LARGE SCALE GENOMIC DNA]</scope>
    <source>
        <strain evidence="2 3">CLA-KB-P66</strain>
    </source>
</reference>
<gene>
    <name evidence="2" type="ORF">MOX91_06140</name>
</gene>
<evidence type="ECO:0000313" key="2">
    <source>
        <dbReference type="EMBL" id="MDX8415754.1"/>
    </source>
</evidence>
<keyword evidence="3" id="KW-1185">Reference proteome</keyword>
<dbReference type="Gene3D" id="3.40.50.2300">
    <property type="match status" value="2"/>
</dbReference>